<feature type="domain" description="Ribbon-helix-helix protein CopG" evidence="1">
    <location>
        <begin position="3"/>
        <end position="38"/>
    </location>
</feature>
<reference evidence="2 3" key="1">
    <citation type="journal article" date="2015" name="Nature">
        <title>rRNA introns, odd ribosomes, and small enigmatic genomes across a large radiation of phyla.</title>
        <authorList>
            <person name="Brown C.T."/>
            <person name="Hug L.A."/>
            <person name="Thomas B.C."/>
            <person name="Sharon I."/>
            <person name="Castelle C.J."/>
            <person name="Singh A."/>
            <person name="Wilkins M.J."/>
            <person name="Williams K.H."/>
            <person name="Banfield J.F."/>
        </authorList>
    </citation>
    <scope>NUCLEOTIDE SEQUENCE [LARGE SCALE GENOMIC DNA]</scope>
</reference>
<accession>A0A0G0WPU8</accession>
<organism evidence="2 3">
    <name type="scientific">Candidatus Daviesbacteria bacterium GW2011_GWB1_41_5</name>
    <dbReference type="NCBI Taxonomy" id="1618429"/>
    <lineage>
        <taxon>Bacteria</taxon>
        <taxon>Candidatus Daviesiibacteriota</taxon>
    </lineage>
</organism>
<dbReference type="CDD" id="cd22231">
    <property type="entry name" value="RHH_NikR_HicB-like"/>
    <property type="match status" value="1"/>
</dbReference>
<dbReference type="SUPFAM" id="SSF47598">
    <property type="entry name" value="Ribbon-helix-helix"/>
    <property type="match status" value="1"/>
</dbReference>
<dbReference type="Gene3D" id="1.10.1220.10">
    <property type="entry name" value="Met repressor-like"/>
    <property type="match status" value="1"/>
</dbReference>
<dbReference type="EMBL" id="LCBN01000008">
    <property type="protein sequence ID" value="KKS14097.1"/>
    <property type="molecule type" value="Genomic_DNA"/>
</dbReference>
<dbReference type="Pfam" id="PF01402">
    <property type="entry name" value="RHH_1"/>
    <property type="match status" value="1"/>
</dbReference>
<dbReference type="InterPro" id="IPR010985">
    <property type="entry name" value="Ribbon_hlx_hlx"/>
</dbReference>
<comment type="caution">
    <text evidence="2">The sequence shown here is derived from an EMBL/GenBank/DDBJ whole genome shotgun (WGS) entry which is preliminary data.</text>
</comment>
<name>A0A0G0WPU8_9BACT</name>
<sequence length="91" mass="10668">MMTVNISLPKNLYKDIKETIKERGYSSVSELMRDAVRRVIYPELTENGFTPEFEEAVLRSAKGSVDEKDVWETPEDIDKYFAKLRKIHRSK</sequence>
<evidence type="ECO:0000313" key="2">
    <source>
        <dbReference type="EMBL" id="KKS14097.1"/>
    </source>
</evidence>
<dbReference type="InterPro" id="IPR002145">
    <property type="entry name" value="CopG"/>
</dbReference>
<evidence type="ECO:0000259" key="1">
    <source>
        <dbReference type="Pfam" id="PF01402"/>
    </source>
</evidence>
<gene>
    <name evidence="2" type="ORF">UU67_C0008G0029</name>
</gene>
<protein>
    <recommendedName>
        <fullName evidence="1">Ribbon-helix-helix protein CopG domain-containing protein</fullName>
    </recommendedName>
</protein>
<proteinExistence type="predicted"/>
<dbReference type="AlphaFoldDB" id="A0A0G0WPU8"/>
<dbReference type="Proteomes" id="UP000034753">
    <property type="component" value="Unassembled WGS sequence"/>
</dbReference>
<dbReference type="InterPro" id="IPR013321">
    <property type="entry name" value="Arc_rbn_hlx_hlx"/>
</dbReference>
<dbReference type="GO" id="GO:0006355">
    <property type="term" value="P:regulation of DNA-templated transcription"/>
    <property type="evidence" value="ECO:0007669"/>
    <property type="project" value="InterPro"/>
</dbReference>
<evidence type="ECO:0000313" key="3">
    <source>
        <dbReference type="Proteomes" id="UP000034753"/>
    </source>
</evidence>